<name>H5SN75_9ZZZZ</name>
<dbReference type="GO" id="GO:0005886">
    <property type="term" value="C:plasma membrane"/>
    <property type="evidence" value="ECO:0007669"/>
    <property type="project" value="UniProtKB-SubCell"/>
</dbReference>
<organism evidence="11">
    <name type="scientific">uncultured prokaryote</name>
    <dbReference type="NCBI Taxonomy" id="198431"/>
    <lineage>
        <taxon>unclassified sequences</taxon>
        <taxon>environmental samples</taxon>
    </lineage>
</organism>
<evidence type="ECO:0000256" key="7">
    <source>
        <dbReference type="ARBA" id="ARBA00022989"/>
    </source>
</evidence>
<dbReference type="PROSITE" id="PS00874">
    <property type="entry name" value="T2SP_F"/>
    <property type="match status" value="1"/>
</dbReference>
<feature type="transmembrane region" description="Helical" evidence="9">
    <location>
        <begin position="374"/>
        <end position="395"/>
    </location>
</feature>
<accession>H5SN75</accession>
<keyword evidence="3" id="KW-0813">Transport</keyword>
<evidence type="ECO:0000256" key="9">
    <source>
        <dbReference type="SAM" id="Phobius"/>
    </source>
</evidence>
<keyword evidence="6 9" id="KW-0812">Transmembrane</keyword>
<feature type="transmembrane region" description="Helical" evidence="9">
    <location>
        <begin position="222"/>
        <end position="240"/>
    </location>
</feature>
<evidence type="ECO:0000256" key="2">
    <source>
        <dbReference type="ARBA" id="ARBA00005745"/>
    </source>
</evidence>
<dbReference type="PRINTS" id="PR00812">
    <property type="entry name" value="BCTERIALGSPF"/>
</dbReference>
<keyword evidence="5" id="KW-0997">Cell inner membrane</keyword>
<reference evidence="11" key="2">
    <citation type="journal article" date="2012" name="PLoS ONE">
        <title>A Deeply Branching Thermophilic Bacterium with an Ancient Acetyl-CoA Pathway Dominates a Subsurface Ecosystem.</title>
        <authorList>
            <person name="Takami H."/>
            <person name="Noguchi H."/>
            <person name="Takaki Y."/>
            <person name="Uchiyama I."/>
            <person name="Toyoda A."/>
            <person name="Nishi S."/>
            <person name="Chee G.-J."/>
            <person name="Arai W."/>
            <person name="Nunoura T."/>
            <person name="Itoh T."/>
            <person name="Hattori M."/>
            <person name="Takai K."/>
        </authorList>
    </citation>
    <scope>NUCLEOTIDE SEQUENCE</scope>
</reference>
<dbReference type="InterPro" id="IPR001992">
    <property type="entry name" value="T2SS_GspF/T4SS_PilC_CS"/>
</dbReference>
<evidence type="ECO:0000313" key="11">
    <source>
        <dbReference type="EMBL" id="BAL57611.1"/>
    </source>
</evidence>
<feature type="domain" description="Type II secretion system protein GspF" evidence="10">
    <location>
        <begin position="271"/>
        <end position="393"/>
    </location>
</feature>
<evidence type="ECO:0000256" key="4">
    <source>
        <dbReference type="ARBA" id="ARBA00022475"/>
    </source>
</evidence>
<dbReference type="AlphaFoldDB" id="H5SN75"/>
<evidence type="ECO:0000256" key="8">
    <source>
        <dbReference type="ARBA" id="ARBA00023136"/>
    </source>
</evidence>
<evidence type="ECO:0000256" key="6">
    <source>
        <dbReference type="ARBA" id="ARBA00022692"/>
    </source>
</evidence>
<gene>
    <name evidence="11" type="ORF">HGMM_F51E10C23</name>
</gene>
<comment type="similarity">
    <text evidence="2">Belongs to the GSP F family.</text>
</comment>
<reference evidence="11" key="1">
    <citation type="journal article" date="2005" name="Environ. Microbiol.">
        <title>Genetic and functional properties of uncultivated thermophilic crenarchaeotes from a subsurface gold mine as revealed by analysis of genome fragments.</title>
        <authorList>
            <person name="Nunoura T."/>
            <person name="Hirayama H."/>
            <person name="Takami H."/>
            <person name="Oida H."/>
            <person name="Nishi S."/>
            <person name="Shimamura S."/>
            <person name="Suzuki Y."/>
            <person name="Inagaki F."/>
            <person name="Takai K."/>
            <person name="Nealson K.H."/>
            <person name="Horikoshi K."/>
        </authorList>
    </citation>
    <scope>NUCLEOTIDE SEQUENCE</scope>
</reference>
<dbReference type="Gene3D" id="1.20.81.30">
    <property type="entry name" value="Type II secretion system (T2SS), domain F"/>
    <property type="match status" value="2"/>
</dbReference>
<protein>
    <submittedName>
        <fullName evidence="11">Type IV pilus assembly protein PilC</fullName>
    </submittedName>
</protein>
<keyword evidence="8 9" id="KW-0472">Membrane</keyword>
<sequence>MPFFNYTIRDQSGATRSGKAEAENAEVLRKRLQEEGFQVIEISMDRAAPRVPAGGYGRVRLSDLAIFARQFSTMLDAGVSLVRCLDVLQQQTSNARLRRILMDLSTRVESGESLSRAMSRHPKAFSQLIIGLIRAGEVGGVLEESLQRIALFLEKDVELRRKIRSALTYPVIVLLAATGIVIFLVSWLVPQFASLFRDLGIKELPAPTQFLVDLSGFITQKWYIIIISVVAILIAYKLFVSTRVGRRVADRVKLRVPVFGKLHHKIVMARFSRTMGTLLASGVPILQAMETVAGVVGNAIVADAVLESRARIREGEKIADPLQKSKMFPPMVVHMVSVGEESGSLDHMLNKIADFYENEVETAIASLTAAIEPVMIVILGFIVGFIVISMFLPMIEVISNLSQSGGE</sequence>
<dbReference type="FunFam" id="1.20.81.30:FF:000001">
    <property type="entry name" value="Type II secretion system protein F"/>
    <property type="match status" value="2"/>
</dbReference>
<dbReference type="PANTHER" id="PTHR30012:SF0">
    <property type="entry name" value="TYPE II SECRETION SYSTEM PROTEIN F-RELATED"/>
    <property type="match status" value="1"/>
</dbReference>
<feature type="transmembrane region" description="Helical" evidence="9">
    <location>
        <begin position="167"/>
        <end position="189"/>
    </location>
</feature>
<feature type="domain" description="Type II secretion system protein GspF" evidence="10">
    <location>
        <begin position="67"/>
        <end position="190"/>
    </location>
</feature>
<dbReference type="EMBL" id="AP011780">
    <property type="protein sequence ID" value="BAL57611.1"/>
    <property type="molecule type" value="Genomic_DNA"/>
</dbReference>
<keyword evidence="7 9" id="KW-1133">Transmembrane helix</keyword>
<comment type="subcellular location">
    <subcellularLocation>
        <location evidence="1">Cell inner membrane</location>
        <topology evidence="1">Multi-pass membrane protein</topology>
    </subcellularLocation>
</comment>
<evidence type="ECO:0000256" key="5">
    <source>
        <dbReference type="ARBA" id="ARBA00022519"/>
    </source>
</evidence>
<evidence type="ECO:0000259" key="10">
    <source>
        <dbReference type="Pfam" id="PF00482"/>
    </source>
</evidence>
<evidence type="ECO:0000256" key="1">
    <source>
        <dbReference type="ARBA" id="ARBA00004429"/>
    </source>
</evidence>
<dbReference type="InterPro" id="IPR018076">
    <property type="entry name" value="T2SS_GspF_dom"/>
</dbReference>
<dbReference type="GO" id="GO:0009306">
    <property type="term" value="P:protein secretion"/>
    <property type="evidence" value="ECO:0007669"/>
    <property type="project" value="InterPro"/>
</dbReference>
<dbReference type="Pfam" id="PF00482">
    <property type="entry name" value="T2SSF"/>
    <property type="match status" value="2"/>
</dbReference>
<keyword evidence="4" id="KW-1003">Cell membrane</keyword>
<proteinExistence type="inferred from homology"/>
<dbReference type="PANTHER" id="PTHR30012">
    <property type="entry name" value="GENERAL SECRETION PATHWAY PROTEIN"/>
    <property type="match status" value="1"/>
</dbReference>
<dbReference type="InterPro" id="IPR003004">
    <property type="entry name" value="GspF/PilC"/>
</dbReference>
<dbReference type="InterPro" id="IPR042094">
    <property type="entry name" value="T2SS_GspF_sf"/>
</dbReference>
<evidence type="ECO:0000256" key="3">
    <source>
        <dbReference type="ARBA" id="ARBA00022448"/>
    </source>
</evidence>